<dbReference type="AlphaFoldDB" id="A0A8J5IEV0"/>
<dbReference type="PROSITE" id="PS51795">
    <property type="entry name" value="ZF_FLZ"/>
    <property type="match status" value="1"/>
</dbReference>
<comment type="subcellular location">
    <subcellularLocation>
        <location evidence="1">Cytoplasm</location>
    </subcellularLocation>
</comment>
<accession>A0A8J5IEV0</accession>
<organism evidence="8 9">
    <name type="scientific">Zingiber officinale</name>
    <name type="common">Ginger</name>
    <name type="synonym">Amomum zingiber</name>
    <dbReference type="NCBI Taxonomy" id="94328"/>
    <lineage>
        <taxon>Eukaryota</taxon>
        <taxon>Viridiplantae</taxon>
        <taxon>Streptophyta</taxon>
        <taxon>Embryophyta</taxon>
        <taxon>Tracheophyta</taxon>
        <taxon>Spermatophyta</taxon>
        <taxon>Magnoliopsida</taxon>
        <taxon>Liliopsida</taxon>
        <taxon>Zingiberales</taxon>
        <taxon>Zingiberaceae</taxon>
        <taxon>Zingiber</taxon>
    </lineage>
</organism>
<dbReference type="GO" id="GO:0005737">
    <property type="term" value="C:cytoplasm"/>
    <property type="evidence" value="ECO:0007669"/>
    <property type="project" value="UniProtKB-SubCell"/>
</dbReference>
<comment type="similarity">
    <text evidence="2">Belongs to the FLZ family.</text>
</comment>
<keyword evidence="9" id="KW-1185">Reference proteome</keyword>
<proteinExistence type="inferred from homology"/>
<evidence type="ECO:0000259" key="7">
    <source>
        <dbReference type="PROSITE" id="PS51795"/>
    </source>
</evidence>
<keyword evidence="3" id="KW-0963">Cytoplasm</keyword>
<name>A0A8J5IEV0_ZINOF</name>
<dbReference type="PANTHER" id="PTHR33059">
    <property type="entry name" value="FCS-LIKE ZINC FINGER 5"/>
    <property type="match status" value="1"/>
</dbReference>
<evidence type="ECO:0000313" key="8">
    <source>
        <dbReference type="EMBL" id="KAG6532864.1"/>
    </source>
</evidence>
<dbReference type="PANTHER" id="PTHR33059:SF2">
    <property type="entry name" value="OS09G0367900 PROTEIN"/>
    <property type="match status" value="1"/>
</dbReference>
<keyword evidence="4" id="KW-0479">Metal-binding</keyword>
<reference evidence="8 9" key="1">
    <citation type="submission" date="2020-08" db="EMBL/GenBank/DDBJ databases">
        <title>Plant Genome Project.</title>
        <authorList>
            <person name="Zhang R.-G."/>
        </authorList>
    </citation>
    <scope>NUCLEOTIDE SEQUENCE [LARGE SCALE GENOMIC DNA]</scope>
    <source>
        <tissue evidence="8">Rhizome</tissue>
    </source>
</reference>
<feature type="domain" description="FLZ-type" evidence="7">
    <location>
        <begin position="116"/>
        <end position="160"/>
    </location>
</feature>
<dbReference type="EMBL" id="JACMSC010000002">
    <property type="protein sequence ID" value="KAG6532864.1"/>
    <property type="molecule type" value="Genomic_DNA"/>
</dbReference>
<dbReference type="InterPro" id="IPR007650">
    <property type="entry name" value="Zf-FLZ_dom"/>
</dbReference>
<sequence length="189" mass="20808">MECKITEKCPAKLEFVIRPLLYLFPPRFFSVTSPHSRPLPAPPLAVHMAVRKRPRHSMPRTTSMAEFSPSHAAAAAAQLHPSDRRAQQQPNHRGEAAAEEGQRRNTGAPLAADTAPFLMVCGLCRRRLGPGRDTFMYRGDIAFCSLECRQQHINQVEKRDKCLVTYTKDTPQPPSGSGDSDNCGTAAAA</sequence>
<feature type="region of interest" description="Disordered" evidence="6">
    <location>
        <begin position="167"/>
        <end position="189"/>
    </location>
</feature>
<evidence type="ECO:0000256" key="2">
    <source>
        <dbReference type="ARBA" id="ARBA00009374"/>
    </source>
</evidence>
<evidence type="ECO:0000313" key="9">
    <source>
        <dbReference type="Proteomes" id="UP000734854"/>
    </source>
</evidence>
<feature type="compositionally biased region" description="Polar residues" evidence="6">
    <location>
        <begin position="167"/>
        <end position="183"/>
    </location>
</feature>
<evidence type="ECO:0000256" key="3">
    <source>
        <dbReference type="ARBA" id="ARBA00022490"/>
    </source>
</evidence>
<feature type="compositionally biased region" description="Basic and acidic residues" evidence="6">
    <location>
        <begin position="81"/>
        <end position="103"/>
    </location>
</feature>
<feature type="zinc finger region" description="FLZ-type" evidence="5">
    <location>
        <begin position="116"/>
        <end position="160"/>
    </location>
</feature>
<evidence type="ECO:0000256" key="5">
    <source>
        <dbReference type="PROSITE-ProRule" id="PRU01131"/>
    </source>
</evidence>
<comment type="caution">
    <text evidence="8">The sequence shown here is derived from an EMBL/GenBank/DDBJ whole genome shotgun (WGS) entry which is preliminary data.</text>
</comment>
<feature type="region of interest" description="Disordered" evidence="6">
    <location>
        <begin position="52"/>
        <end position="106"/>
    </location>
</feature>
<dbReference type="Pfam" id="PF04570">
    <property type="entry name" value="zf-FLZ"/>
    <property type="match status" value="1"/>
</dbReference>
<protein>
    <recommendedName>
        <fullName evidence="7">FLZ-type domain-containing protein</fullName>
    </recommendedName>
</protein>
<gene>
    <name evidence="8" type="ORF">ZIOFF_006722</name>
</gene>
<evidence type="ECO:0000256" key="6">
    <source>
        <dbReference type="SAM" id="MobiDB-lite"/>
    </source>
</evidence>
<dbReference type="GO" id="GO:0046872">
    <property type="term" value="F:metal ion binding"/>
    <property type="evidence" value="ECO:0007669"/>
    <property type="project" value="UniProtKB-KW"/>
</dbReference>
<evidence type="ECO:0000256" key="4">
    <source>
        <dbReference type="ARBA" id="ARBA00022723"/>
    </source>
</evidence>
<dbReference type="Proteomes" id="UP000734854">
    <property type="component" value="Unassembled WGS sequence"/>
</dbReference>
<evidence type="ECO:0000256" key="1">
    <source>
        <dbReference type="ARBA" id="ARBA00004496"/>
    </source>
</evidence>